<name>A0ABP8HGC9_9BACT</name>
<evidence type="ECO:0008006" key="3">
    <source>
        <dbReference type="Google" id="ProtNLM"/>
    </source>
</evidence>
<comment type="caution">
    <text evidence="1">The sequence shown here is derived from an EMBL/GenBank/DDBJ whole genome shotgun (WGS) entry which is preliminary data.</text>
</comment>
<keyword evidence="2" id="KW-1185">Reference proteome</keyword>
<accession>A0ABP8HGC9</accession>
<evidence type="ECO:0000313" key="2">
    <source>
        <dbReference type="Proteomes" id="UP001501725"/>
    </source>
</evidence>
<proteinExistence type="predicted"/>
<dbReference type="Proteomes" id="UP001501725">
    <property type="component" value="Unassembled WGS sequence"/>
</dbReference>
<organism evidence="1 2">
    <name type="scientific">Flaviaesturariibacter amylovorans</name>
    <dbReference type="NCBI Taxonomy" id="1084520"/>
    <lineage>
        <taxon>Bacteria</taxon>
        <taxon>Pseudomonadati</taxon>
        <taxon>Bacteroidota</taxon>
        <taxon>Chitinophagia</taxon>
        <taxon>Chitinophagales</taxon>
        <taxon>Chitinophagaceae</taxon>
        <taxon>Flaviaestuariibacter</taxon>
    </lineage>
</organism>
<reference evidence="2" key="1">
    <citation type="journal article" date="2019" name="Int. J. Syst. Evol. Microbiol.">
        <title>The Global Catalogue of Microorganisms (GCM) 10K type strain sequencing project: providing services to taxonomists for standard genome sequencing and annotation.</title>
        <authorList>
            <consortium name="The Broad Institute Genomics Platform"/>
            <consortium name="The Broad Institute Genome Sequencing Center for Infectious Disease"/>
            <person name="Wu L."/>
            <person name="Ma J."/>
        </authorList>
    </citation>
    <scope>NUCLEOTIDE SEQUENCE [LARGE SCALE GENOMIC DNA]</scope>
    <source>
        <strain evidence="2">JCM 17919</strain>
    </source>
</reference>
<evidence type="ECO:0000313" key="1">
    <source>
        <dbReference type="EMBL" id="GAA4338970.1"/>
    </source>
</evidence>
<protein>
    <recommendedName>
        <fullName evidence="3">Radical SAM protein</fullName>
    </recommendedName>
</protein>
<gene>
    <name evidence="1" type="ORF">GCM10023184_35790</name>
</gene>
<sequence length="59" mass="6523">MEERVFVKRYEKEPIPRPLPKGKGSVFKGIGFSLFPRAGPCAAGCNLCLWLVGQIEGED</sequence>
<dbReference type="EMBL" id="BAABGY010000011">
    <property type="protein sequence ID" value="GAA4338970.1"/>
    <property type="molecule type" value="Genomic_DNA"/>
</dbReference>